<keyword evidence="2" id="KW-1185">Reference proteome</keyword>
<evidence type="ECO:0000313" key="2">
    <source>
        <dbReference type="Proteomes" id="UP001281656"/>
    </source>
</evidence>
<accession>A0ABU4JS06</accession>
<comment type="caution">
    <text evidence="1">The sequence shown here is derived from an EMBL/GenBank/DDBJ whole genome shotgun (WGS) entry which is preliminary data.</text>
</comment>
<dbReference type="EMBL" id="JARUJP010000006">
    <property type="protein sequence ID" value="MDW8800942.1"/>
    <property type="molecule type" value="Genomic_DNA"/>
</dbReference>
<organism evidence="1 2">
    <name type="scientific">Clostridium tanneri</name>
    <dbReference type="NCBI Taxonomy" id="3037988"/>
    <lineage>
        <taxon>Bacteria</taxon>
        <taxon>Bacillati</taxon>
        <taxon>Bacillota</taxon>
        <taxon>Clostridia</taxon>
        <taxon>Eubacteriales</taxon>
        <taxon>Clostridiaceae</taxon>
        <taxon>Clostridium</taxon>
    </lineage>
</organism>
<sequence>MEQQKEKYKYDKSLKEIGKKLYMWKLAVNRKGEDIVDAVSKILSV</sequence>
<reference evidence="1 2" key="1">
    <citation type="submission" date="2023-04" db="EMBL/GenBank/DDBJ databases">
        <title>Clostridium tannerae sp. nov., isolated from the fecal material of an alpaca.</title>
        <authorList>
            <person name="Miller S."/>
            <person name="Hendry M."/>
            <person name="King J."/>
            <person name="Sankaranarayanan K."/>
            <person name="Lawson P.A."/>
        </authorList>
    </citation>
    <scope>NUCLEOTIDE SEQUENCE [LARGE SCALE GENOMIC DNA]</scope>
    <source>
        <strain evidence="1 2">A1-XYC3</strain>
    </source>
</reference>
<dbReference type="Proteomes" id="UP001281656">
    <property type="component" value="Unassembled WGS sequence"/>
</dbReference>
<dbReference type="RefSeq" id="WP_318797605.1">
    <property type="nucleotide sequence ID" value="NZ_JARUJP010000006.1"/>
</dbReference>
<evidence type="ECO:0000313" key="1">
    <source>
        <dbReference type="EMBL" id="MDW8800942.1"/>
    </source>
</evidence>
<proteinExistence type="predicted"/>
<protein>
    <submittedName>
        <fullName evidence="1">Uncharacterized protein</fullName>
    </submittedName>
</protein>
<name>A0ABU4JS06_9CLOT</name>
<gene>
    <name evidence="1" type="ORF">P8V03_07220</name>
</gene>